<feature type="transmembrane region" description="Helical" evidence="10">
    <location>
        <begin position="414"/>
        <end position="432"/>
    </location>
</feature>
<feature type="transmembrane region" description="Helical" evidence="10">
    <location>
        <begin position="264"/>
        <end position="284"/>
    </location>
</feature>
<dbReference type="InterPro" id="IPR004501">
    <property type="entry name" value="PTS_EIIC_3"/>
</dbReference>
<keyword evidence="7 10" id="KW-1133">Transmembrane helix</keyword>
<dbReference type="AlphaFoldDB" id="A0A1H9N3S5"/>
<keyword evidence="13" id="KW-1185">Reference proteome</keyword>
<evidence type="ECO:0000256" key="4">
    <source>
        <dbReference type="ARBA" id="ARBA00022597"/>
    </source>
</evidence>
<evidence type="ECO:0000256" key="7">
    <source>
        <dbReference type="ARBA" id="ARBA00022989"/>
    </source>
</evidence>
<dbReference type="PANTHER" id="PTHR33989:SF8">
    <property type="entry name" value="PERMEASE IIC COMPONENT"/>
    <property type="match status" value="1"/>
</dbReference>
<dbReference type="InterPro" id="IPR003352">
    <property type="entry name" value="PTS_EIIC"/>
</dbReference>
<feature type="transmembrane region" description="Helical" evidence="10">
    <location>
        <begin position="116"/>
        <end position="133"/>
    </location>
</feature>
<dbReference type="PANTHER" id="PTHR33989">
    <property type="match status" value="1"/>
</dbReference>
<dbReference type="GO" id="GO:0009401">
    <property type="term" value="P:phosphoenolpyruvate-dependent sugar phosphotransferase system"/>
    <property type="evidence" value="ECO:0007669"/>
    <property type="project" value="UniProtKB-KW"/>
</dbReference>
<dbReference type="EMBL" id="FOGF01000034">
    <property type="protein sequence ID" value="SER30481.1"/>
    <property type="molecule type" value="Genomic_DNA"/>
</dbReference>
<dbReference type="GO" id="GO:0005886">
    <property type="term" value="C:plasma membrane"/>
    <property type="evidence" value="ECO:0007669"/>
    <property type="project" value="UniProtKB-SubCell"/>
</dbReference>
<dbReference type="STRING" id="137733.SAMN05421767_1347"/>
<organism evidence="12 13">
    <name type="scientific">Granulicatella balaenopterae</name>
    <dbReference type="NCBI Taxonomy" id="137733"/>
    <lineage>
        <taxon>Bacteria</taxon>
        <taxon>Bacillati</taxon>
        <taxon>Bacillota</taxon>
        <taxon>Bacilli</taxon>
        <taxon>Lactobacillales</taxon>
        <taxon>Carnobacteriaceae</taxon>
        <taxon>Granulicatella</taxon>
    </lineage>
</organism>
<evidence type="ECO:0000256" key="9">
    <source>
        <dbReference type="PIRNR" id="PIRNR006351"/>
    </source>
</evidence>
<evidence type="ECO:0000256" key="10">
    <source>
        <dbReference type="SAM" id="Phobius"/>
    </source>
</evidence>
<keyword evidence="8 9" id="KW-0472">Membrane</keyword>
<sequence length="450" mass="48846">MNESKGLFGFLEKYLMGPMGKISQYKFVRAIMATGMAIVPFTIVGSMFLVLNVLPLVIPSLSGIFAVTLDRYTSLYMMATTATMGTLALFFNIVLGYEFTKIYTEEDGLNMSPLNGALLSMFAFLMTIPQFIVNDGVFERVVSTEEGAFIINGWAMGDGVQRFSSAGIFAAIIMAVIAVQLYRLCIVKNWIIKMPESVPEGVSRGFTALIPAFIVAFTVIIANGILISMNTDIFQVISAPFGFVTHLTNSWLGLMVIYFIVQALWLVGIHGASIVFSIITPITLMNLTSNAVDGTHIPLAGEFGNMFVTIGGSGATLGLCIYLAYMAKSEQLKVLGKAGLVPAIFNINEPLIFGMPLIYNPFMAIPFIIAPMVSATIAYFAINLEIIRPVIAQMPWPSPVGIGAFIGTGGDWKAAVVAVICALAAFAIYYPFIKAYDQRLLKEESEAKMN</sequence>
<feature type="transmembrane region" description="Helical" evidence="10">
    <location>
        <begin position="74"/>
        <end position="95"/>
    </location>
</feature>
<dbReference type="NCBIfam" id="TIGR00410">
    <property type="entry name" value="lacE"/>
    <property type="match status" value="1"/>
</dbReference>
<feature type="transmembrane region" description="Helical" evidence="10">
    <location>
        <begin position="163"/>
        <end position="185"/>
    </location>
</feature>
<feature type="transmembrane region" description="Helical" evidence="10">
    <location>
        <begin position="362"/>
        <end position="382"/>
    </location>
</feature>
<evidence type="ECO:0000256" key="6">
    <source>
        <dbReference type="ARBA" id="ARBA00022692"/>
    </source>
</evidence>
<comment type="function">
    <text evidence="9">The phosphoenolpyruvate-dependent sugar phosphotransferase system (PTS), a major carbohydrate active -transport system, catalyzes the phosphorylation of incoming sugar substrates concomitant with their translocation across the cell membrane.</text>
</comment>
<dbReference type="OrthoDB" id="1550290at2"/>
<keyword evidence="2 9" id="KW-0813">Transport</keyword>
<accession>A0A1H9N3S5</accession>
<dbReference type="NCBIfam" id="NF007157">
    <property type="entry name" value="PRK09592.1"/>
    <property type="match status" value="1"/>
</dbReference>
<feature type="transmembrane region" description="Helical" evidence="10">
    <location>
        <begin position="304"/>
        <end position="325"/>
    </location>
</feature>
<keyword evidence="4 9" id="KW-0762">Sugar transport</keyword>
<dbReference type="InterPro" id="IPR004796">
    <property type="entry name" value="PTS_IIC_cello"/>
</dbReference>
<proteinExistence type="predicted"/>
<keyword evidence="6 10" id="KW-0812">Transmembrane</keyword>
<reference evidence="12 13" key="1">
    <citation type="submission" date="2016-10" db="EMBL/GenBank/DDBJ databases">
        <authorList>
            <person name="de Groot N.N."/>
        </authorList>
    </citation>
    <scope>NUCLEOTIDE SEQUENCE [LARGE SCALE GENOMIC DNA]</scope>
    <source>
        <strain evidence="12 13">DSM 15827</strain>
    </source>
</reference>
<dbReference type="InterPro" id="IPR051088">
    <property type="entry name" value="PTS_Sugar-EIIC/EIIB"/>
</dbReference>
<evidence type="ECO:0000256" key="3">
    <source>
        <dbReference type="ARBA" id="ARBA00022475"/>
    </source>
</evidence>
<evidence type="ECO:0000256" key="5">
    <source>
        <dbReference type="ARBA" id="ARBA00022683"/>
    </source>
</evidence>
<feature type="transmembrane region" description="Helical" evidence="10">
    <location>
        <begin position="233"/>
        <end position="257"/>
    </location>
</feature>
<evidence type="ECO:0000313" key="12">
    <source>
        <dbReference type="EMBL" id="SER30481.1"/>
    </source>
</evidence>
<dbReference type="PROSITE" id="PS51105">
    <property type="entry name" value="PTS_EIIC_TYPE_3"/>
    <property type="match status" value="1"/>
</dbReference>
<evidence type="ECO:0000256" key="2">
    <source>
        <dbReference type="ARBA" id="ARBA00022448"/>
    </source>
</evidence>
<name>A0A1H9N3S5_9LACT</name>
<feature type="transmembrane region" description="Helical" evidence="10">
    <location>
        <begin position="206"/>
        <end position="227"/>
    </location>
</feature>
<feature type="transmembrane region" description="Helical" evidence="10">
    <location>
        <begin position="27"/>
        <end position="54"/>
    </location>
</feature>
<evidence type="ECO:0000313" key="13">
    <source>
        <dbReference type="Proteomes" id="UP000198556"/>
    </source>
</evidence>
<dbReference type="Pfam" id="PF02378">
    <property type="entry name" value="PTS_EIIC"/>
    <property type="match status" value="1"/>
</dbReference>
<dbReference type="RefSeq" id="WP_089747370.1">
    <property type="nucleotide sequence ID" value="NZ_FOGF01000034.1"/>
</dbReference>
<evidence type="ECO:0000256" key="8">
    <source>
        <dbReference type="ARBA" id="ARBA00023136"/>
    </source>
</evidence>
<protein>
    <recommendedName>
        <fullName evidence="9">Permease IIC component</fullName>
    </recommendedName>
</protein>
<dbReference type="GO" id="GO:0008982">
    <property type="term" value="F:protein-N(PI)-phosphohistidine-sugar phosphotransferase activity"/>
    <property type="evidence" value="ECO:0007669"/>
    <property type="project" value="UniProtKB-UniRule"/>
</dbReference>
<evidence type="ECO:0000256" key="1">
    <source>
        <dbReference type="ARBA" id="ARBA00004651"/>
    </source>
</evidence>
<feature type="domain" description="PTS EIIC type-3" evidence="11">
    <location>
        <begin position="11"/>
        <end position="432"/>
    </location>
</feature>
<gene>
    <name evidence="12" type="ORF">SAMN05421767_1347</name>
</gene>
<comment type="subcellular location">
    <subcellularLocation>
        <location evidence="1">Cell membrane</location>
        <topology evidence="1">Multi-pass membrane protein</topology>
    </subcellularLocation>
</comment>
<evidence type="ECO:0000259" key="11">
    <source>
        <dbReference type="PROSITE" id="PS51105"/>
    </source>
</evidence>
<dbReference type="PIRSF" id="PIRSF006351">
    <property type="entry name" value="PTS_EIIC-Cellobiose"/>
    <property type="match status" value="1"/>
</dbReference>
<dbReference type="GO" id="GO:1901264">
    <property type="term" value="P:carbohydrate derivative transport"/>
    <property type="evidence" value="ECO:0007669"/>
    <property type="project" value="TreeGrafter"/>
</dbReference>
<dbReference type="Proteomes" id="UP000198556">
    <property type="component" value="Unassembled WGS sequence"/>
</dbReference>
<keyword evidence="5" id="KW-0598">Phosphotransferase system</keyword>
<keyword evidence="3 9" id="KW-1003">Cell membrane</keyword>